<accession>A0ABS4TCU6</accession>
<protein>
    <submittedName>
        <fullName evidence="2">Uncharacterized protein</fullName>
    </submittedName>
</protein>
<proteinExistence type="predicted"/>
<keyword evidence="3" id="KW-1185">Reference proteome</keyword>
<comment type="caution">
    <text evidence="2">The sequence shown here is derived from an EMBL/GenBank/DDBJ whole genome shotgun (WGS) entry which is preliminary data.</text>
</comment>
<feature type="compositionally biased region" description="Basic and acidic residues" evidence="1">
    <location>
        <begin position="230"/>
        <end position="240"/>
    </location>
</feature>
<evidence type="ECO:0000313" key="2">
    <source>
        <dbReference type="EMBL" id="MBP2322263.1"/>
    </source>
</evidence>
<dbReference type="RefSeq" id="WP_209637618.1">
    <property type="nucleotide sequence ID" value="NZ_JAGINW010000001.1"/>
</dbReference>
<feature type="region of interest" description="Disordered" evidence="1">
    <location>
        <begin position="59"/>
        <end position="93"/>
    </location>
</feature>
<dbReference type="Proteomes" id="UP001519332">
    <property type="component" value="Unassembled WGS sequence"/>
</dbReference>
<gene>
    <name evidence="2" type="ORF">JOF56_002648</name>
</gene>
<name>A0ABS4TCU6_9PSEU</name>
<sequence>MTGSGLARGAGTMLRRLVVRVALLIGFTAGAWLVSALFAGTASADVRLPLDVPGLNLNIGGSSQQPPAATNSKPTKDKNTKNTKSARSGDNNGGLGGLIGGLVGGVTSTVTNTVTTVTTTVTKTVTTVTTTVTTTLGTVTKTVSTVTKTVTKVVDDVAKLPEQILTPPPSTNDNKNDKSVLQPVTDLLNLGQNNGAQTDTQRTETPPSVQAPAVTPVTAPPAVQAPTATDRPRVTTEPRQAETTAVPARTTGWTSEKAAPTDNWPGPLPSPTAPGAPAAPCPTFSSGSNGGSDARGMLAVLPLQTQLAPPQAGRLHDQQFAAELGRTAGLPATPPD</sequence>
<evidence type="ECO:0000313" key="3">
    <source>
        <dbReference type="Proteomes" id="UP001519332"/>
    </source>
</evidence>
<feature type="compositionally biased region" description="Pro residues" evidence="1">
    <location>
        <begin position="266"/>
        <end position="280"/>
    </location>
</feature>
<feature type="compositionally biased region" description="Polar residues" evidence="1">
    <location>
        <begin position="190"/>
        <end position="204"/>
    </location>
</feature>
<reference evidence="2 3" key="1">
    <citation type="submission" date="2021-03" db="EMBL/GenBank/DDBJ databases">
        <title>Sequencing the genomes of 1000 actinobacteria strains.</title>
        <authorList>
            <person name="Klenk H.-P."/>
        </authorList>
    </citation>
    <scope>NUCLEOTIDE SEQUENCE [LARGE SCALE GENOMIC DNA]</scope>
    <source>
        <strain evidence="2 3">DSM 46670</strain>
    </source>
</reference>
<evidence type="ECO:0000256" key="1">
    <source>
        <dbReference type="SAM" id="MobiDB-lite"/>
    </source>
</evidence>
<organism evidence="2 3">
    <name type="scientific">Kibdelosporangium banguiense</name>
    <dbReference type="NCBI Taxonomy" id="1365924"/>
    <lineage>
        <taxon>Bacteria</taxon>
        <taxon>Bacillati</taxon>
        <taxon>Actinomycetota</taxon>
        <taxon>Actinomycetes</taxon>
        <taxon>Pseudonocardiales</taxon>
        <taxon>Pseudonocardiaceae</taxon>
        <taxon>Kibdelosporangium</taxon>
    </lineage>
</organism>
<dbReference type="EMBL" id="JAGINW010000001">
    <property type="protein sequence ID" value="MBP2322263.1"/>
    <property type="molecule type" value="Genomic_DNA"/>
</dbReference>
<feature type="compositionally biased region" description="Polar residues" evidence="1">
    <location>
        <begin position="59"/>
        <end position="69"/>
    </location>
</feature>
<feature type="region of interest" description="Disordered" evidence="1">
    <location>
        <begin position="309"/>
        <end position="336"/>
    </location>
</feature>
<feature type="region of interest" description="Disordered" evidence="1">
    <location>
        <begin position="190"/>
        <end position="295"/>
    </location>
</feature>
<feature type="compositionally biased region" description="Low complexity" evidence="1">
    <location>
        <begin position="205"/>
        <end position="229"/>
    </location>
</feature>